<protein>
    <recommendedName>
        <fullName evidence="3">PROP1-like PPR domain-containing protein</fullName>
    </recommendedName>
</protein>
<evidence type="ECO:0000313" key="4">
    <source>
        <dbReference type="EMBL" id="ACO63328.1"/>
    </source>
</evidence>
<accession>C1E5X1</accession>
<dbReference type="STRING" id="296587.C1E5X1"/>
<keyword evidence="5" id="KW-1185">Reference proteome</keyword>
<dbReference type="Proteomes" id="UP000002009">
    <property type="component" value="Chromosome 5"/>
</dbReference>
<dbReference type="KEGG" id="mis:MICPUN_68304"/>
<dbReference type="InterPro" id="IPR011990">
    <property type="entry name" value="TPR-like_helical_dom_sf"/>
</dbReference>
<feature type="repeat" description="PPR" evidence="2">
    <location>
        <begin position="208"/>
        <end position="242"/>
    </location>
</feature>
<feature type="repeat" description="PPR" evidence="2">
    <location>
        <begin position="20"/>
        <end position="54"/>
    </location>
</feature>
<dbReference type="eggNOG" id="KOG4197">
    <property type="taxonomic scope" value="Eukaryota"/>
</dbReference>
<reference evidence="4 5" key="1">
    <citation type="journal article" date="2009" name="Science">
        <title>Green evolution and dynamic adaptations revealed by genomes of the marine picoeukaryotes Micromonas.</title>
        <authorList>
            <person name="Worden A.Z."/>
            <person name="Lee J.H."/>
            <person name="Mock T."/>
            <person name="Rouze P."/>
            <person name="Simmons M.P."/>
            <person name="Aerts A.L."/>
            <person name="Allen A.E."/>
            <person name="Cuvelier M.L."/>
            <person name="Derelle E."/>
            <person name="Everett M.V."/>
            <person name="Foulon E."/>
            <person name="Grimwood J."/>
            <person name="Gundlach H."/>
            <person name="Henrissat B."/>
            <person name="Napoli C."/>
            <person name="McDonald S.M."/>
            <person name="Parker M.S."/>
            <person name="Rombauts S."/>
            <person name="Salamov A."/>
            <person name="Von Dassow P."/>
            <person name="Badger J.H."/>
            <person name="Coutinho P.M."/>
            <person name="Demir E."/>
            <person name="Dubchak I."/>
            <person name="Gentemann C."/>
            <person name="Eikrem W."/>
            <person name="Gready J.E."/>
            <person name="John U."/>
            <person name="Lanier W."/>
            <person name="Lindquist E.A."/>
            <person name="Lucas S."/>
            <person name="Mayer K.F."/>
            <person name="Moreau H."/>
            <person name="Not F."/>
            <person name="Otillar R."/>
            <person name="Panaud O."/>
            <person name="Pangilinan J."/>
            <person name="Paulsen I."/>
            <person name="Piegu B."/>
            <person name="Poliakov A."/>
            <person name="Robbens S."/>
            <person name="Schmutz J."/>
            <person name="Toulza E."/>
            <person name="Wyss T."/>
            <person name="Zelensky A."/>
            <person name="Zhou K."/>
            <person name="Armbrust E.V."/>
            <person name="Bhattacharya D."/>
            <person name="Goodenough U.W."/>
            <person name="Van de Peer Y."/>
            <person name="Grigoriev I.V."/>
        </authorList>
    </citation>
    <scope>NUCLEOTIDE SEQUENCE [LARGE SCALE GENOMIC DNA]</scope>
    <source>
        <strain evidence="5">RCC299 / NOUM17</strain>
    </source>
</reference>
<dbReference type="Pfam" id="PF01535">
    <property type="entry name" value="PPR"/>
    <property type="match status" value="2"/>
</dbReference>
<feature type="non-terminal residue" evidence="4">
    <location>
        <position position="1"/>
    </location>
</feature>
<feature type="repeat" description="PPR" evidence="2">
    <location>
        <begin position="55"/>
        <end position="89"/>
    </location>
</feature>
<evidence type="ECO:0000256" key="2">
    <source>
        <dbReference type="PROSITE-ProRule" id="PRU00708"/>
    </source>
</evidence>
<keyword evidence="1" id="KW-0677">Repeat</keyword>
<dbReference type="OMA" id="FERTVMS"/>
<dbReference type="EMBL" id="CP001326">
    <property type="protein sequence ID" value="ACO63328.1"/>
    <property type="molecule type" value="Genomic_DNA"/>
</dbReference>
<dbReference type="Pfam" id="PF13041">
    <property type="entry name" value="PPR_2"/>
    <property type="match status" value="1"/>
</dbReference>
<dbReference type="NCBIfam" id="TIGR00756">
    <property type="entry name" value="PPR"/>
    <property type="match status" value="5"/>
</dbReference>
<dbReference type="OrthoDB" id="185373at2759"/>
<dbReference type="PANTHER" id="PTHR47942:SF63">
    <property type="entry name" value="PENTATRICOPEPTIDE REPEAT-CONTAINING PROTEIN"/>
    <property type="match status" value="1"/>
</dbReference>
<dbReference type="InterPro" id="IPR002885">
    <property type="entry name" value="PPR_rpt"/>
</dbReference>
<organism evidence="4 5">
    <name type="scientific">Micromonas commoda (strain RCC299 / NOUM17 / CCMP2709)</name>
    <name type="common">Picoplanktonic green alga</name>
    <dbReference type="NCBI Taxonomy" id="296587"/>
    <lineage>
        <taxon>Eukaryota</taxon>
        <taxon>Viridiplantae</taxon>
        <taxon>Chlorophyta</taxon>
        <taxon>Mamiellophyceae</taxon>
        <taxon>Mamiellales</taxon>
        <taxon>Mamiellaceae</taxon>
        <taxon>Micromonas</taxon>
    </lineage>
</organism>
<evidence type="ECO:0000259" key="3">
    <source>
        <dbReference type="Pfam" id="PF17177"/>
    </source>
</evidence>
<dbReference type="PROSITE" id="PS51375">
    <property type="entry name" value="PPR"/>
    <property type="match status" value="5"/>
</dbReference>
<dbReference type="InterPro" id="IPR051222">
    <property type="entry name" value="PPR/CCM1_RNA-binding"/>
</dbReference>
<dbReference type="GeneID" id="8243736"/>
<sequence length="270" mass="29517">DPEDVWRQFENLLADGHRPTVKTYTSLLSALGDVGAPEDAEEVLARMRDAGEVPDARAYNAAVHAWCANGKPANAERLVEKMLGDGVAPDAATYPDIVAAYATLGDLRRCESILDMERVAERKGRVSRPVTASYGMIIDHYVSVGAMGDARRLLGQMQWDKVAPSIEIFNMLLKGYLKSGNVGAAQDVFRELEGSGTWDMDSLGIKPDVTSYTSLMDHWANQGDVDLAEKILAKMELKGVAPDERTFGSLVKAYARGRNPEGAEKVLERM</sequence>
<feature type="domain" description="PROP1-like PPR" evidence="3">
    <location>
        <begin position="4"/>
        <end position="118"/>
    </location>
</feature>
<feature type="repeat" description="PPR" evidence="2">
    <location>
        <begin position="243"/>
        <end position="270"/>
    </location>
</feature>
<dbReference type="Gene3D" id="1.25.40.10">
    <property type="entry name" value="Tetratricopeptide repeat domain"/>
    <property type="match status" value="3"/>
</dbReference>
<dbReference type="InterPro" id="IPR033443">
    <property type="entry name" value="PROP1-like_PPR_dom"/>
</dbReference>
<evidence type="ECO:0000313" key="5">
    <source>
        <dbReference type="Proteomes" id="UP000002009"/>
    </source>
</evidence>
<proteinExistence type="predicted"/>
<gene>
    <name evidence="4" type="ORF">MICPUN_68304</name>
</gene>
<dbReference type="Pfam" id="PF17177">
    <property type="entry name" value="PPR_long"/>
    <property type="match status" value="1"/>
</dbReference>
<evidence type="ECO:0000256" key="1">
    <source>
        <dbReference type="ARBA" id="ARBA00022737"/>
    </source>
</evidence>
<dbReference type="RefSeq" id="XP_002502070.1">
    <property type="nucleotide sequence ID" value="XM_002502024.1"/>
</dbReference>
<dbReference type="AlphaFoldDB" id="C1E5X1"/>
<name>C1E5X1_MICCC</name>
<dbReference type="InParanoid" id="C1E5X1"/>
<feature type="repeat" description="PPR" evidence="2">
    <location>
        <begin position="165"/>
        <end position="199"/>
    </location>
</feature>
<feature type="non-terminal residue" evidence="4">
    <location>
        <position position="270"/>
    </location>
</feature>
<dbReference type="PANTHER" id="PTHR47942">
    <property type="entry name" value="TETRATRICOPEPTIDE REPEAT (TPR)-LIKE SUPERFAMILY PROTEIN-RELATED"/>
    <property type="match status" value="1"/>
</dbReference>